<organism evidence="2 3">
    <name type="scientific">Parthenolecanium corni</name>
    <dbReference type="NCBI Taxonomy" id="536013"/>
    <lineage>
        <taxon>Eukaryota</taxon>
        <taxon>Metazoa</taxon>
        <taxon>Ecdysozoa</taxon>
        <taxon>Arthropoda</taxon>
        <taxon>Hexapoda</taxon>
        <taxon>Insecta</taxon>
        <taxon>Pterygota</taxon>
        <taxon>Neoptera</taxon>
        <taxon>Paraneoptera</taxon>
        <taxon>Hemiptera</taxon>
        <taxon>Sternorrhyncha</taxon>
        <taxon>Coccoidea</taxon>
        <taxon>Coccidae</taxon>
        <taxon>Parthenolecanium</taxon>
    </lineage>
</organism>
<protein>
    <submittedName>
        <fullName evidence="2">Uncharacterized protein</fullName>
    </submittedName>
</protein>
<feature type="coiled-coil region" evidence="1">
    <location>
        <begin position="113"/>
        <end position="147"/>
    </location>
</feature>
<accession>A0AAN9TJC6</accession>
<evidence type="ECO:0000313" key="2">
    <source>
        <dbReference type="EMBL" id="KAK7597811.1"/>
    </source>
</evidence>
<name>A0AAN9TJC6_9HEMI</name>
<comment type="caution">
    <text evidence="2">The sequence shown here is derived from an EMBL/GenBank/DDBJ whole genome shotgun (WGS) entry which is preliminary data.</text>
</comment>
<dbReference type="EMBL" id="JBBCAQ010000017">
    <property type="protein sequence ID" value="KAK7597811.1"/>
    <property type="molecule type" value="Genomic_DNA"/>
</dbReference>
<gene>
    <name evidence="2" type="ORF">V9T40_010036</name>
</gene>
<evidence type="ECO:0000256" key="1">
    <source>
        <dbReference type="SAM" id="Coils"/>
    </source>
</evidence>
<dbReference type="Proteomes" id="UP001367676">
    <property type="component" value="Unassembled WGS sequence"/>
</dbReference>
<keyword evidence="1" id="KW-0175">Coiled coil</keyword>
<reference evidence="2 3" key="1">
    <citation type="submission" date="2024-03" db="EMBL/GenBank/DDBJ databases">
        <title>Adaptation during the transition from Ophiocordyceps entomopathogen to insect associate is accompanied by gene loss and intensified selection.</title>
        <authorList>
            <person name="Ward C.M."/>
            <person name="Onetto C.A."/>
            <person name="Borneman A.R."/>
        </authorList>
    </citation>
    <scope>NUCLEOTIDE SEQUENCE [LARGE SCALE GENOMIC DNA]</scope>
    <source>
        <strain evidence="2">AWRI1</strain>
        <tissue evidence="2">Single Adult Female</tissue>
    </source>
</reference>
<proteinExistence type="predicted"/>
<keyword evidence="3" id="KW-1185">Reference proteome</keyword>
<sequence>MFSALLGADVDQSSVTLLITDEKQTGSDPQHPLTVRKITIRDKPFGNKEDISFTCVGLNFQDRPIEPKSTVYILSTAFRPGWFYSNILDEKNAKNMRINNYIGLSAEYVPLDETKLEMEYITIRKNIRALEKESAEYIELVEKKDNLSSLTKWQKIMLCSTILTTPVYRNDRLEHTAHWIDHDESNLEYEKKKLLFKSTDAAKYAKEDFYADVFHCKGYINAKDSDSSASTDLYATRTYDDKDSIIVSEEDNDGRIYLVGKYFKHVPVLMNAHEPFIE</sequence>
<evidence type="ECO:0000313" key="3">
    <source>
        <dbReference type="Proteomes" id="UP001367676"/>
    </source>
</evidence>
<dbReference type="AlphaFoldDB" id="A0AAN9TJC6"/>